<evidence type="ECO:0000313" key="4">
    <source>
        <dbReference type="Proteomes" id="UP001595974"/>
    </source>
</evidence>
<dbReference type="InterPro" id="IPR013830">
    <property type="entry name" value="SGNH_hydro"/>
</dbReference>
<name>A0ABW1AS85_9RHOO</name>
<dbReference type="Proteomes" id="UP001595974">
    <property type="component" value="Unassembled WGS sequence"/>
</dbReference>
<dbReference type="RefSeq" id="WP_096450353.1">
    <property type="nucleotide sequence ID" value="NZ_JBHSOG010000044.1"/>
</dbReference>
<sequence>MDRRRFLASMLLTTLLAACGKRGGFAAVPRGALVLAFGDSVTYGTGAAQGEDWPSLLAGETGWEIVNAGVPGDTAQAGKARIQELLDEHRPALVIVEIGGNDFIRRRSRAEVAEDVRSIIRAVKQAGAQLVLVAVPELSLLGAVAGKPSDAPLYAELARAEGVPLVADVFSGVLGQPALRADRIHPNAAGYRRMASGILEALRELGLAQ</sequence>
<dbReference type="PANTHER" id="PTHR30383">
    <property type="entry name" value="THIOESTERASE 1/PROTEASE 1/LYSOPHOSPHOLIPASE L1"/>
    <property type="match status" value="1"/>
</dbReference>
<organism evidence="3 4">
    <name type="scientific">Thauera sinica</name>
    <dbReference type="NCBI Taxonomy" id="2665146"/>
    <lineage>
        <taxon>Bacteria</taxon>
        <taxon>Pseudomonadati</taxon>
        <taxon>Pseudomonadota</taxon>
        <taxon>Betaproteobacteria</taxon>
        <taxon>Rhodocyclales</taxon>
        <taxon>Zoogloeaceae</taxon>
        <taxon>Thauera</taxon>
    </lineage>
</organism>
<reference evidence="4" key="1">
    <citation type="journal article" date="2019" name="Int. J. Syst. Evol. Microbiol.">
        <title>The Global Catalogue of Microorganisms (GCM) 10K type strain sequencing project: providing services to taxonomists for standard genome sequencing and annotation.</title>
        <authorList>
            <consortium name="The Broad Institute Genomics Platform"/>
            <consortium name="The Broad Institute Genome Sequencing Center for Infectious Disease"/>
            <person name="Wu L."/>
            <person name="Ma J."/>
        </authorList>
    </citation>
    <scope>NUCLEOTIDE SEQUENCE [LARGE SCALE GENOMIC DNA]</scope>
    <source>
        <strain evidence="4">SHR3</strain>
    </source>
</reference>
<dbReference type="Gene3D" id="3.40.50.1110">
    <property type="entry name" value="SGNH hydrolase"/>
    <property type="match status" value="1"/>
</dbReference>
<dbReference type="EMBL" id="JBHSOG010000044">
    <property type="protein sequence ID" value="MFC5769953.1"/>
    <property type="molecule type" value="Genomic_DNA"/>
</dbReference>
<comment type="caution">
    <text evidence="3">The sequence shown here is derived from an EMBL/GenBank/DDBJ whole genome shotgun (WGS) entry which is preliminary data.</text>
</comment>
<dbReference type="InterPro" id="IPR036514">
    <property type="entry name" value="SGNH_hydro_sf"/>
</dbReference>
<dbReference type="Pfam" id="PF13472">
    <property type="entry name" value="Lipase_GDSL_2"/>
    <property type="match status" value="1"/>
</dbReference>
<accession>A0ABW1AS85</accession>
<evidence type="ECO:0000256" key="1">
    <source>
        <dbReference type="SAM" id="SignalP"/>
    </source>
</evidence>
<feature type="signal peptide" evidence="1">
    <location>
        <begin position="1"/>
        <end position="26"/>
    </location>
</feature>
<dbReference type="PROSITE" id="PS51257">
    <property type="entry name" value="PROKAR_LIPOPROTEIN"/>
    <property type="match status" value="1"/>
</dbReference>
<protein>
    <submittedName>
        <fullName evidence="3">GDSL-type esterase/lipase family protein</fullName>
    </submittedName>
</protein>
<feature type="domain" description="SGNH hydrolase-type esterase" evidence="2">
    <location>
        <begin position="36"/>
        <end position="193"/>
    </location>
</feature>
<feature type="chain" id="PRO_5045103048" evidence="1">
    <location>
        <begin position="27"/>
        <end position="209"/>
    </location>
</feature>
<gene>
    <name evidence="3" type="ORF">ACFPTN_11265</name>
</gene>
<keyword evidence="4" id="KW-1185">Reference proteome</keyword>
<keyword evidence="1" id="KW-0732">Signal</keyword>
<dbReference type="PANTHER" id="PTHR30383:SF24">
    <property type="entry name" value="THIOESTERASE 1_PROTEASE 1_LYSOPHOSPHOLIPASE L1"/>
    <property type="match status" value="1"/>
</dbReference>
<evidence type="ECO:0000313" key="3">
    <source>
        <dbReference type="EMBL" id="MFC5769953.1"/>
    </source>
</evidence>
<dbReference type="SUPFAM" id="SSF52266">
    <property type="entry name" value="SGNH hydrolase"/>
    <property type="match status" value="1"/>
</dbReference>
<evidence type="ECO:0000259" key="2">
    <source>
        <dbReference type="Pfam" id="PF13472"/>
    </source>
</evidence>
<proteinExistence type="predicted"/>
<dbReference type="InterPro" id="IPR051532">
    <property type="entry name" value="Ester_Hydrolysis_Enzymes"/>
</dbReference>